<dbReference type="GO" id="GO:0009887">
    <property type="term" value="P:animal organ morphogenesis"/>
    <property type="evidence" value="ECO:0007669"/>
    <property type="project" value="TreeGrafter"/>
</dbReference>
<evidence type="ECO:0000259" key="10">
    <source>
        <dbReference type="PROSITE" id="PS50027"/>
    </source>
</evidence>
<name>A0A8C5FF97_GADMO</name>
<keyword evidence="5 6" id="KW-0424">Laminin EGF-like domain</keyword>
<dbReference type="InterPro" id="IPR056863">
    <property type="entry name" value="LMN_ATRN_NET-like_EGF"/>
</dbReference>
<keyword evidence="1 9" id="KW-0732">Signal</keyword>
<keyword evidence="8" id="KW-1133">Transmembrane helix</keyword>
<evidence type="ECO:0000256" key="7">
    <source>
        <dbReference type="SAM" id="MobiDB-lite"/>
    </source>
</evidence>
<feature type="chain" id="PRO_5046882641" description="Laminin EGF-like domain-containing protein" evidence="9">
    <location>
        <begin position="22"/>
        <end position="591"/>
    </location>
</feature>
<feature type="transmembrane region" description="Helical" evidence="8">
    <location>
        <begin position="504"/>
        <end position="527"/>
    </location>
</feature>
<dbReference type="GO" id="GO:0034446">
    <property type="term" value="P:substrate adhesion-dependent cell spreading"/>
    <property type="evidence" value="ECO:0007669"/>
    <property type="project" value="TreeGrafter"/>
</dbReference>
<dbReference type="OMA" id="CHPQSGW"/>
<reference evidence="11" key="2">
    <citation type="submission" date="2025-09" db="UniProtKB">
        <authorList>
            <consortium name="Ensembl"/>
        </authorList>
    </citation>
    <scope>IDENTIFICATION</scope>
</reference>
<dbReference type="GO" id="GO:0005576">
    <property type="term" value="C:extracellular region"/>
    <property type="evidence" value="ECO:0007669"/>
    <property type="project" value="UniProtKB-SubCell"/>
</dbReference>
<evidence type="ECO:0000256" key="5">
    <source>
        <dbReference type="ARBA" id="ARBA00023292"/>
    </source>
</evidence>
<dbReference type="PRINTS" id="PR00011">
    <property type="entry name" value="EGFLAMININ"/>
</dbReference>
<feature type="domain" description="Laminin EGF-like" evidence="10">
    <location>
        <begin position="217"/>
        <end position="263"/>
    </location>
</feature>
<feature type="disulfide bond" evidence="6">
    <location>
        <begin position="237"/>
        <end position="246"/>
    </location>
</feature>
<dbReference type="OrthoDB" id="19138at2759"/>
<dbReference type="PROSITE" id="PS01248">
    <property type="entry name" value="EGF_LAM_1"/>
    <property type="match status" value="3"/>
</dbReference>
<evidence type="ECO:0000256" key="1">
    <source>
        <dbReference type="ARBA" id="ARBA00022729"/>
    </source>
</evidence>
<proteinExistence type="predicted"/>
<dbReference type="GeneTree" id="ENSGT00940000167171"/>
<dbReference type="SUPFAM" id="SSF57196">
    <property type="entry name" value="EGF/Laminin"/>
    <property type="match status" value="3"/>
</dbReference>
<dbReference type="InterPro" id="IPR000742">
    <property type="entry name" value="EGF"/>
</dbReference>
<dbReference type="PANTHER" id="PTHR10574">
    <property type="entry name" value="NETRIN/LAMININ-RELATED"/>
    <property type="match status" value="1"/>
</dbReference>
<evidence type="ECO:0000256" key="4">
    <source>
        <dbReference type="ARBA" id="ARBA00023180"/>
    </source>
</evidence>
<evidence type="ECO:0000256" key="2">
    <source>
        <dbReference type="ARBA" id="ARBA00022737"/>
    </source>
</evidence>
<feature type="disulfide bond" evidence="6">
    <location>
        <begin position="390"/>
        <end position="399"/>
    </location>
</feature>
<dbReference type="InterPro" id="IPR002049">
    <property type="entry name" value="LE_dom"/>
</dbReference>
<dbReference type="Ensembl" id="ENSGMOT00000025144.1">
    <property type="protein sequence ID" value="ENSGMOP00000032480.1"/>
    <property type="gene ID" value="ENSGMOG00000036907.1"/>
</dbReference>
<comment type="caution">
    <text evidence="6">Lacks conserved residue(s) required for the propagation of feature annotation.</text>
</comment>
<dbReference type="Gene3D" id="2.10.25.10">
    <property type="entry name" value="Laminin"/>
    <property type="match status" value="5"/>
</dbReference>
<dbReference type="Pfam" id="PF24973">
    <property type="entry name" value="EGF_LMN_ATRN"/>
    <property type="match status" value="1"/>
</dbReference>
<protein>
    <recommendedName>
        <fullName evidence="10">Laminin EGF-like domain-containing protein</fullName>
    </recommendedName>
</protein>
<keyword evidence="2" id="KW-0677">Repeat</keyword>
<evidence type="ECO:0000256" key="8">
    <source>
        <dbReference type="SAM" id="Phobius"/>
    </source>
</evidence>
<dbReference type="GO" id="GO:0007411">
    <property type="term" value="P:axon guidance"/>
    <property type="evidence" value="ECO:0007669"/>
    <property type="project" value="TreeGrafter"/>
</dbReference>
<accession>A0A8C5FF97</accession>
<feature type="domain" description="Laminin EGF-like" evidence="10">
    <location>
        <begin position="365"/>
        <end position="417"/>
    </location>
</feature>
<feature type="compositionally biased region" description="Polar residues" evidence="7">
    <location>
        <begin position="95"/>
        <end position="104"/>
    </location>
</feature>
<feature type="compositionally biased region" description="Low complexity" evidence="7">
    <location>
        <begin position="451"/>
        <end position="475"/>
    </location>
</feature>
<dbReference type="Proteomes" id="UP000694546">
    <property type="component" value="Chromosome 6"/>
</dbReference>
<feature type="domain" description="Laminin EGF-like" evidence="10">
    <location>
        <begin position="166"/>
        <end position="216"/>
    </location>
</feature>
<feature type="disulfide bond" evidence="6">
    <location>
        <begin position="217"/>
        <end position="229"/>
    </location>
</feature>
<dbReference type="CDD" id="cd00055">
    <property type="entry name" value="EGF_Lam"/>
    <property type="match status" value="4"/>
</dbReference>
<dbReference type="GO" id="GO:0043256">
    <property type="term" value="C:laminin complex"/>
    <property type="evidence" value="ECO:0007669"/>
    <property type="project" value="TreeGrafter"/>
</dbReference>
<gene>
    <name evidence="11" type="primary">si:ch211-158d24.2</name>
</gene>
<dbReference type="SMART" id="SM00181">
    <property type="entry name" value="EGF"/>
    <property type="match status" value="4"/>
</dbReference>
<reference evidence="11" key="1">
    <citation type="submission" date="2025-08" db="UniProtKB">
        <authorList>
            <consortium name="Ensembl"/>
        </authorList>
    </citation>
    <scope>IDENTIFICATION</scope>
</reference>
<dbReference type="InterPro" id="IPR050440">
    <property type="entry name" value="Laminin/Netrin_ECM"/>
</dbReference>
<evidence type="ECO:0000256" key="3">
    <source>
        <dbReference type="ARBA" id="ARBA00023157"/>
    </source>
</evidence>
<evidence type="ECO:0000256" key="6">
    <source>
        <dbReference type="PROSITE-ProRule" id="PRU00460"/>
    </source>
</evidence>
<organism evidence="11 12">
    <name type="scientific">Gadus morhua</name>
    <name type="common">Atlantic cod</name>
    <dbReference type="NCBI Taxonomy" id="8049"/>
    <lineage>
        <taxon>Eukaryota</taxon>
        <taxon>Metazoa</taxon>
        <taxon>Chordata</taxon>
        <taxon>Craniata</taxon>
        <taxon>Vertebrata</taxon>
        <taxon>Euteleostomi</taxon>
        <taxon>Actinopterygii</taxon>
        <taxon>Neopterygii</taxon>
        <taxon>Teleostei</taxon>
        <taxon>Neoteleostei</taxon>
        <taxon>Acanthomorphata</taxon>
        <taxon>Zeiogadaria</taxon>
        <taxon>Gadariae</taxon>
        <taxon>Gadiformes</taxon>
        <taxon>Gadoidei</taxon>
        <taxon>Gadidae</taxon>
        <taxon>Gadus</taxon>
    </lineage>
</organism>
<dbReference type="PANTHER" id="PTHR10574:SF444">
    <property type="entry name" value="BASEMENT MEMBRANE-SPECIFIC HEPARAN SULFATE PROTEOGLYCAN CORE PROTEIN"/>
    <property type="match status" value="1"/>
</dbReference>
<sequence length="591" mass="62494">MMFISGVLLFILYGSIGFTDAAPRSASYDSASPLSRRLRSASVTEVLPGTSLHQLPEDWGVLRALKRLIRAPGPPLSAQDIGGSTTPARRPGTEPFSQHVSSSESDWRRRPGAARRSTDAQTSVFSPEKMLQMVSMIPQRTANDAWSTDHIDTSVPSKDQGQEVACNCSTGGEGILDPEECDVPTGRCSCVSGYSGPQCDDCEDGHFTNGTGGCLPCQCDSYGAVDPLCDSSGTCVCKRGVYGPKCDDCHPEFFHFSSTGCQPCRCNNHTNYCHPQSGVCLNCMNNTQGVNCEECQPNFYRPSSTAELGQSCSPCPCSKTSTTGLCHADSAGQAVCDACLPGYTGPRCLTCTPRFFRSEGACLPCECHGNADPSGPPQMCDPDTGRCLGCSPVTTGDKCQLCATGFSGNAQAQNCTREPDVRAASGPGTTPPPLTTLPPIMTSPATTLADPSTTASSHSNNNTTITTSPGTPAASTQTVASTLGAWPSDNTTAPSDVSWTQFNVIILAVIILVVLVLLGFVGGVYAYREYQNRKLNAPFWTIELKEDNISFSSYHDSLPNADVSGLLEDEASEVAPNGQLALTTQSNCYKA</sequence>
<evidence type="ECO:0000313" key="11">
    <source>
        <dbReference type="Ensembl" id="ENSGMOP00000032480.1"/>
    </source>
</evidence>
<evidence type="ECO:0000313" key="12">
    <source>
        <dbReference type="Proteomes" id="UP000694546"/>
    </source>
</evidence>
<dbReference type="Pfam" id="PF00053">
    <property type="entry name" value="EGF_laminin"/>
    <property type="match status" value="4"/>
</dbReference>
<feature type="signal peptide" evidence="9">
    <location>
        <begin position="1"/>
        <end position="21"/>
    </location>
</feature>
<dbReference type="PROSITE" id="PS50027">
    <property type="entry name" value="EGF_LAM_2"/>
    <property type="match status" value="3"/>
</dbReference>
<evidence type="ECO:0000256" key="9">
    <source>
        <dbReference type="SAM" id="SignalP"/>
    </source>
</evidence>
<feature type="disulfide bond" evidence="6">
    <location>
        <begin position="190"/>
        <end position="199"/>
    </location>
</feature>
<dbReference type="GO" id="GO:0009888">
    <property type="term" value="P:tissue development"/>
    <property type="evidence" value="ECO:0007669"/>
    <property type="project" value="TreeGrafter"/>
</dbReference>
<keyword evidence="8" id="KW-0472">Membrane</keyword>
<dbReference type="SMART" id="SM00180">
    <property type="entry name" value="EGF_Lam"/>
    <property type="match status" value="5"/>
</dbReference>
<keyword evidence="12" id="KW-1185">Reference proteome</keyword>
<dbReference type="GO" id="GO:0070831">
    <property type="term" value="P:basement membrane assembly"/>
    <property type="evidence" value="ECO:0007669"/>
    <property type="project" value="TreeGrafter"/>
</dbReference>
<dbReference type="GO" id="GO:0016477">
    <property type="term" value="P:cell migration"/>
    <property type="evidence" value="ECO:0007669"/>
    <property type="project" value="TreeGrafter"/>
</dbReference>
<keyword evidence="4" id="KW-0325">Glycoprotein</keyword>
<feature type="region of interest" description="Disordered" evidence="7">
    <location>
        <begin position="414"/>
        <end position="475"/>
    </location>
</feature>
<keyword evidence="3 6" id="KW-1015">Disulfide bond</keyword>
<dbReference type="AlphaFoldDB" id="A0A8C5FF97"/>
<feature type="region of interest" description="Disordered" evidence="7">
    <location>
        <begin position="73"/>
        <end position="124"/>
    </location>
</feature>
<keyword evidence="8" id="KW-0812">Transmembrane</keyword>